<dbReference type="EMBL" id="QWIL01000114">
    <property type="protein sequence ID" value="RMY23750.1"/>
    <property type="molecule type" value="Genomic_DNA"/>
</dbReference>
<dbReference type="InterPro" id="IPR041679">
    <property type="entry name" value="DNA2/NAM7-like_C"/>
</dbReference>
<keyword evidence="3" id="KW-0067">ATP-binding</keyword>
<comment type="caution">
    <text evidence="7">The sequence shown here is derived from an EMBL/GenBank/DDBJ whole genome shotgun (WGS) entry which is preliminary data.</text>
</comment>
<keyword evidence="3" id="KW-0547">Nucleotide-binding</keyword>
<evidence type="ECO:0000313" key="7">
    <source>
        <dbReference type="EMBL" id="RMY23750.1"/>
    </source>
</evidence>
<dbReference type="Proteomes" id="UP000271337">
    <property type="component" value="Unassembled WGS sequence"/>
</dbReference>
<proteinExistence type="predicted"/>
<dbReference type="PANTHER" id="PTHR10887:SF445">
    <property type="entry name" value="NFX1-TYPE ZINC FINGER-CONTAINING PROTEIN 1"/>
    <property type="match status" value="1"/>
</dbReference>
<dbReference type="InterPro" id="IPR036855">
    <property type="entry name" value="Znf_CCCH_sf"/>
</dbReference>
<keyword evidence="3" id="KW-0378">Hydrolase</keyword>
<dbReference type="InterPro" id="IPR045055">
    <property type="entry name" value="DNA2/NAM7-like"/>
</dbReference>
<name>A0A3M7A8X8_HORWE</name>
<dbReference type="GO" id="GO:0031380">
    <property type="term" value="C:nuclear RNA-directed RNA polymerase complex"/>
    <property type="evidence" value="ECO:0007669"/>
    <property type="project" value="TreeGrafter"/>
</dbReference>
<dbReference type="InterPro" id="IPR000571">
    <property type="entry name" value="Znf_CCCH"/>
</dbReference>
<dbReference type="SMART" id="SM00356">
    <property type="entry name" value="ZnF_C3H1"/>
    <property type="match status" value="2"/>
</dbReference>
<dbReference type="PROSITE" id="PS50103">
    <property type="entry name" value="ZF_C3H1"/>
    <property type="match status" value="2"/>
</dbReference>
<dbReference type="Pfam" id="PF00642">
    <property type="entry name" value="zf-CCCH"/>
    <property type="match status" value="1"/>
</dbReference>
<dbReference type="GO" id="GO:0031048">
    <property type="term" value="P:regulatory ncRNA-mediated heterochromatin formation"/>
    <property type="evidence" value="ECO:0007669"/>
    <property type="project" value="TreeGrafter"/>
</dbReference>
<evidence type="ECO:0000256" key="4">
    <source>
        <dbReference type="ARBA" id="ARBA00022833"/>
    </source>
</evidence>
<feature type="zinc finger region" description="C3H1-type" evidence="5">
    <location>
        <begin position="1"/>
        <end position="28"/>
    </location>
</feature>
<dbReference type="CDD" id="cd18808">
    <property type="entry name" value="SF1_C_Upf1"/>
    <property type="match status" value="1"/>
</dbReference>
<feature type="zinc finger region" description="C3H1-type" evidence="5">
    <location>
        <begin position="30"/>
        <end position="57"/>
    </location>
</feature>
<evidence type="ECO:0000256" key="3">
    <source>
        <dbReference type="ARBA" id="ARBA00022806"/>
    </source>
</evidence>
<dbReference type="SUPFAM" id="SSF90229">
    <property type="entry name" value="CCCH zinc finger"/>
    <property type="match status" value="1"/>
</dbReference>
<organism evidence="7 8">
    <name type="scientific">Hortaea werneckii</name>
    <name type="common">Black yeast</name>
    <name type="synonym">Cladosporium werneckii</name>
    <dbReference type="NCBI Taxonomy" id="91943"/>
    <lineage>
        <taxon>Eukaryota</taxon>
        <taxon>Fungi</taxon>
        <taxon>Dikarya</taxon>
        <taxon>Ascomycota</taxon>
        <taxon>Pezizomycotina</taxon>
        <taxon>Dothideomycetes</taxon>
        <taxon>Dothideomycetidae</taxon>
        <taxon>Mycosphaerellales</taxon>
        <taxon>Teratosphaeriaceae</taxon>
        <taxon>Hortaea</taxon>
    </lineage>
</organism>
<reference evidence="7 8" key="1">
    <citation type="journal article" date="2018" name="BMC Genomics">
        <title>Genomic evidence for intraspecific hybridization in a clonal and extremely halotolerant yeast.</title>
        <authorList>
            <person name="Gostincar C."/>
            <person name="Stajich J.E."/>
            <person name="Zupancic J."/>
            <person name="Zalar P."/>
            <person name="Gunde-Cimerman N."/>
        </authorList>
    </citation>
    <scope>NUCLEOTIDE SEQUENCE [LARGE SCALE GENOMIC DNA]</scope>
    <source>
        <strain evidence="7 8">EXF-6669</strain>
    </source>
</reference>
<dbReference type="VEuPathDB" id="FungiDB:BTJ68_07816"/>
<evidence type="ECO:0000313" key="8">
    <source>
        <dbReference type="Proteomes" id="UP000271337"/>
    </source>
</evidence>
<dbReference type="OrthoDB" id="2423195at2759"/>
<feature type="domain" description="C3H1-type" evidence="6">
    <location>
        <begin position="1"/>
        <end position="28"/>
    </location>
</feature>
<evidence type="ECO:0000256" key="2">
    <source>
        <dbReference type="ARBA" id="ARBA00022771"/>
    </source>
</evidence>
<dbReference type="Pfam" id="PF13087">
    <property type="entry name" value="AAA_12"/>
    <property type="match status" value="1"/>
</dbReference>
<dbReference type="GO" id="GO:0004386">
    <property type="term" value="F:helicase activity"/>
    <property type="evidence" value="ECO:0007669"/>
    <property type="project" value="InterPro"/>
</dbReference>
<dbReference type="Gene3D" id="3.40.50.300">
    <property type="entry name" value="P-loop containing nucleotide triphosphate hydrolases"/>
    <property type="match status" value="2"/>
</dbReference>
<dbReference type="GO" id="GO:0008270">
    <property type="term" value="F:zinc ion binding"/>
    <property type="evidence" value="ECO:0007669"/>
    <property type="project" value="UniProtKB-KW"/>
</dbReference>
<dbReference type="InterPro" id="IPR027417">
    <property type="entry name" value="P-loop_NTPase"/>
</dbReference>
<keyword evidence="4 5" id="KW-0862">Zinc</keyword>
<dbReference type="InterPro" id="IPR047187">
    <property type="entry name" value="SF1_C_Upf1"/>
</dbReference>
<protein>
    <recommendedName>
        <fullName evidence="6">C3H1-type domain-containing protein</fullName>
    </recommendedName>
</protein>
<keyword evidence="2 5" id="KW-0863">Zinc-finger</keyword>
<keyword evidence="1 5" id="KW-0479">Metal-binding</keyword>
<feature type="domain" description="C3H1-type" evidence="6">
    <location>
        <begin position="30"/>
        <end position="57"/>
    </location>
</feature>
<keyword evidence="3" id="KW-0347">Helicase</keyword>
<evidence type="ECO:0000259" key="6">
    <source>
        <dbReference type="PROSITE" id="PS50103"/>
    </source>
</evidence>
<sequence>MAGKKPCHLFQLGRCKNGNGCKYAHVKDAKFKRKACINFAKGTCHRGKTCTYSHDQADIELWRASNDQATTANASGPSHVNNSQTVFKNWRYNIPQEIGTPTPLGSNLGRFFKQAAELIDGDAGRMQEVIVLLASEGGVQRIIELLEQPLDKVHPDIFTRLFDSQIIHFLQVITHKNVMASAILRPRLTTIYNIVWGEGGQQAIKLFSAVAQHLQTLRLMGQEEGSSTNTTAIHAIECALTALDKLIEVNTSAQVHDGLKRVAEAFAILFNEPMTDEVRFAVKPSQRHLRRAEKRLGLGQAIPTQSEGKQHNGDRAFFTLERPGPGRLNIDGVPRHDNDNVDIREISILPTTLEIQFAGAEYLPLADPTQWHIGGLEGLLDRHFRLLRADTVGQLRDTAKTELARLLSPEVRDPSQQNKQRTSRAFVYGNATIVDVTFTSRNGIELAIGFDQPKNVQRKNKNERKDWWQTSKRLSDDALVCLLSSLGSAIFLTVVPEPKTPKKDATKGEQQVPIHKQYDLRSDEQRAHVIVKPAQKDGIGLILSELSSGGNAHLSLVEFPGVLLPAFQPTLRAMQRLSETLEVPFADVLAPVSTTANPTRDVEIQAPNYATRPDFQFDLSAVTTGGKVLRFTPGRDVESVAAELAQYSSLDHGQAEAVVSSLSRSLALIQGPPGTGKSYTGVQLIKILLAHKKSCNLGPILCVCFTNHALDQSLERLVDEGVSNIVRIGGRSNSDRLADINLREVVQRLDLTKTEKSERFRLTKEVEDEVTELKLILRSMSELGSPSSIEEYLREWHPRHHHQLFSNIDEEGFITVNRHQGSELQQWLNAVPWDQGKRRPVAELENADLHQMTARERRRLYHSWTSKAANRVRNKFDRALGAYDKAKEELDGIRTETDQRVLRQANIIGITTSGLARNLDLLRRVNAKVLLCEEAGEVLESHLLTALLPSVEHAILIGDHQQLRPHVQNYDLSTESRGGAQYALDVSLFERLVQPQDILAHPLPFCRLQVQRRMHPSISQLVQETLYPDLQNAEIVNSIPDVVGMRRRLFWMHHEQIEDHAGDGLNTSHTNSYEVEMTAALVKHLVHQGVYKSDEIAVITPYLGQLRLLRRKLAGSFDIVLNERDDEELLKDAGNGIEGDPPSTDVPLRRPSVARGTLLNALRIATVDNFQGEEAKVVVISLVRSNKERTSKCHSDMLHDAVFCSKPCYRTRSGCSHTCEKECGLPCDPQCMVLIEDVNVQLECRHIHKTLRCFEYQDPSKVRCQVPVTWTVPGCEHQVKEPCSADVYSDGYKCRAMCSAILPCGHVCAKLPATAKKSARRVQPSAKPVVFTAPPVLKSTVAPVALTAFNAVCPVPLPAIGFLARRDARKLFPAAAVVPQYAVKHVLRAISVKSMVQSISSP</sequence>
<evidence type="ECO:0000256" key="5">
    <source>
        <dbReference type="PROSITE-ProRule" id="PRU00723"/>
    </source>
</evidence>
<evidence type="ECO:0000256" key="1">
    <source>
        <dbReference type="ARBA" id="ARBA00022723"/>
    </source>
</evidence>
<dbReference type="InterPro" id="IPR041677">
    <property type="entry name" value="DNA2/NAM7_AAA_11"/>
</dbReference>
<dbReference type="CDD" id="cd17936">
    <property type="entry name" value="EEXXEc_NFX1"/>
    <property type="match status" value="1"/>
</dbReference>
<gene>
    <name evidence="7" type="ORF">D0867_01838</name>
</gene>
<dbReference type="Pfam" id="PF13086">
    <property type="entry name" value="AAA_11"/>
    <property type="match status" value="1"/>
</dbReference>
<accession>A0A3M7A8X8</accession>
<dbReference type="Gene3D" id="4.10.1000.10">
    <property type="entry name" value="Zinc finger, CCCH-type"/>
    <property type="match status" value="1"/>
</dbReference>
<dbReference type="PANTHER" id="PTHR10887">
    <property type="entry name" value="DNA2/NAM7 HELICASE FAMILY"/>
    <property type="match status" value="1"/>
</dbReference>
<dbReference type="SUPFAM" id="SSF52540">
    <property type="entry name" value="P-loop containing nucleoside triphosphate hydrolases"/>
    <property type="match status" value="1"/>
</dbReference>